<dbReference type="Pfam" id="PF04011">
    <property type="entry name" value="LemA"/>
    <property type="match status" value="1"/>
</dbReference>
<dbReference type="PANTHER" id="PTHR34478:SF2">
    <property type="entry name" value="MEMBRANE PROTEIN"/>
    <property type="match status" value="1"/>
</dbReference>
<keyword evidence="3 6" id="KW-0812">Transmembrane</keyword>
<dbReference type="EMBL" id="JAIOIV010000132">
    <property type="protein sequence ID" value="MBZ0157927.1"/>
    <property type="molecule type" value="Genomic_DNA"/>
</dbReference>
<dbReference type="PANTHER" id="PTHR34478">
    <property type="entry name" value="PROTEIN LEMA"/>
    <property type="match status" value="1"/>
</dbReference>
<comment type="subcellular location">
    <subcellularLocation>
        <location evidence="1">Membrane</location>
        <topology evidence="1">Single-pass membrane protein</topology>
    </subcellularLocation>
</comment>
<evidence type="ECO:0000313" key="8">
    <source>
        <dbReference type="Proteomes" id="UP000705867"/>
    </source>
</evidence>
<feature type="transmembrane region" description="Helical" evidence="6">
    <location>
        <begin position="7"/>
        <end position="27"/>
    </location>
</feature>
<proteinExistence type="inferred from homology"/>
<keyword evidence="4 6" id="KW-1133">Transmembrane helix</keyword>
<comment type="caution">
    <text evidence="7">The sequence shown here is derived from an EMBL/GenBank/DDBJ whole genome shotgun (WGS) entry which is preliminary data.</text>
</comment>
<name>A0A953M2T9_9BACT</name>
<gene>
    <name evidence="7" type="ORF">K8I29_17150</name>
</gene>
<dbReference type="AlphaFoldDB" id="A0A953M2T9"/>
<evidence type="ECO:0000256" key="6">
    <source>
        <dbReference type="SAM" id="Phobius"/>
    </source>
</evidence>
<dbReference type="Proteomes" id="UP000705867">
    <property type="component" value="Unassembled WGS sequence"/>
</dbReference>
<protein>
    <submittedName>
        <fullName evidence="7">LemA family protein</fullName>
    </submittedName>
</protein>
<organism evidence="7 8">
    <name type="scientific">Candidatus Nitrobium versatile</name>
    <dbReference type="NCBI Taxonomy" id="2884831"/>
    <lineage>
        <taxon>Bacteria</taxon>
        <taxon>Pseudomonadati</taxon>
        <taxon>Nitrospirota</taxon>
        <taxon>Nitrospiria</taxon>
        <taxon>Nitrospirales</taxon>
        <taxon>Nitrospiraceae</taxon>
        <taxon>Candidatus Nitrobium</taxon>
    </lineage>
</organism>
<sequence length="191" mass="21550">MSNGVKIGLAIVGIIVVIGIMIGGWVIGQYNRVIAMDEQVKAQWAQVDNQLKRRYDLIPNLVETVKGYAAHEKGIFENIAQARTQYFQARTPAEKIEASQQLEGVLSRLLVLRETYPQLKANESFLKLQDSLEGTENRIAVERKRYNEAVQALNAYRRSFMGRFIAALAGVGEAKYFETPATERETPKVKF</sequence>
<keyword evidence="5 6" id="KW-0472">Membrane</keyword>
<accession>A0A953M2T9</accession>
<evidence type="ECO:0000256" key="4">
    <source>
        <dbReference type="ARBA" id="ARBA00022989"/>
    </source>
</evidence>
<evidence type="ECO:0000256" key="2">
    <source>
        <dbReference type="ARBA" id="ARBA00008854"/>
    </source>
</evidence>
<reference evidence="7" key="1">
    <citation type="journal article" date="2021" name="bioRxiv">
        <title>Unraveling nitrogen, sulfur and carbon metabolic pathways and microbial community transcriptional responses to substrate deprivation and toxicity stresses in a bioreactor mimicking anoxic brackish coastal sediment conditions.</title>
        <authorList>
            <person name="Martins P.D."/>
            <person name="Echeveste M.J."/>
            <person name="Arshad A."/>
            <person name="Kurth J."/>
            <person name="Ouboter H."/>
            <person name="Jetten M.S.M."/>
            <person name="Welte C.U."/>
        </authorList>
    </citation>
    <scope>NUCLEOTIDE SEQUENCE</scope>
    <source>
        <strain evidence="7">MAG_39</strain>
    </source>
</reference>
<comment type="similarity">
    <text evidence="2">Belongs to the LemA family.</text>
</comment>
<dbReference type="GO" id="GO:0016020">
    <property type="term" value="C:membrane"/>
    <property type="evidence" value="ECO:0007669"/>
    <property type="project" value="UniProtKB-SubCell"/>
</dbReference>
<dbReference type="Gene3D" id="1.20.1440.20">
    <property type="entry name" value="LemA-like domain"/>
    <property type="match status" value="1"/>
</dbReference>
<reference evidence="7" key="2">
    <citation type="submission" date="2021-08" db="EMBL/GenBank/DDBJ databases">
        <authorList>
            <person name="Dalcin Martins P."/>
        </authorList>
    </citation>
    <scope>NUCLEOTIDE SEQUENCE</scope>
    <source>
        <strain evidence="7">MAG_39</strain>
    </source>
</reference>
<evidence type="ECO:0000256" key="5">
    <source>
        <dbReference type="ARBA" id="ARBA00023136"/>
    </source>
</evidence>
<evidence type="ECO:0000313" key="7">
    <source>
        <dbReference type="EMBL" id="MBZ0157927.1"/>
    </source>
</evidence>
<evidence type="ECO:0000256" key="3">
    <source>
        <dbReference type="ARBA" id="ARBA00022692"/>
    </source>
</evidence>
<dbReference type="InterPro" id="IPR007156">
    <property type="entry name" value="MamQ_LemA"/>
</dbReference>
<dbReference type="InterPro" id="IPR023353">
    <property type="entry name" value="LemA-like_dom_sf"/>
</dbReference>
<evidence type="ECO:0000256" key="1">
    <source>
        <dbReference type="ARBA" id="ARBA00004167"/>
    </source>
</evidence>
<dbReference type="SUPFAM" id="SSF140478">
    <property type="entry name" value="LemA-like"/>
    <property type="match status" value="1"/>
</dbReference>